<evidence type="ECO:0000313" key="22">
    <source>
        <dbReference type="EMBL" id="TGU70283.1"/>
    </source>
</evidence>
<comment type="caution">
    <text evidence="22">The sequence shown here is derived from an EMBL/GenBank/DDBJ whole genome shotgun (WGS) entry which is preliminary data.</text>
</comment>
<dbReference type="InterPro" id="IPR000014">
    <property type="entry name" value="PAS"/>
</dbReference>
<keyword evidence="7" id="KW-1003">Cell membrane</keyword>
<organism evidence="22 23">
    <name type="scientific">Geomonas terrae</name>
    <dbReference type="NCBI Taxonomy" id="2562681"/>
    <lineage>
        <taxon>Bacteria</taxon>
        <taxon>Pseudomonadati</taxon>
        <taxon>Thermodesulfobacteriota</taxon>
        <taxon>Desulfuromonadia</taxon>
        <taxon>Geobacterales</taxon>
        <taxon>Geobacteraceae</taxon>
        <taxon>Geomonas</taxon>
    </lineage>
</organism>
<keyword evidence="9" id="KW-0963">Cytoplasm</keyword>
<dbReference type="GO" id="GO:0006355">
    <property type="term" value="P:regulation of DNA-templated transcription"/>
    <property type="evidence" value="ECO:0007669"/>
    <property type="project" value="InterPro"/>
</dbReference>
<keyword evidence="10" id="KW-0808">Transferase</keyword>
<dbReference type="CDD" id="cd00130">
    <property type="entry name" value="PAS"/>
    <property type="match status" value="1"/>
</dbReference>
<dbReference type="PROSITE" id="PS50109">
    <property type="entry name" value="HIS_KIN"/>
    <property type="match status" value="1"/>
</dbReference>
<evidence type="ECO:0000256" key="7">
    <source>
        <dbReference type="ARBA" id="ARBA00022475"/>
    </source>
</evidence>
<dbReference type="InterPro" id="IPR036890">
    <property type="entry name" value="HATPase_C_sf"/>
</dbReference>
<dbReference type="PANTHER" id="PTHR24421:SF37">
    <property type="entry name" value="SENSOR HISTIDINE KINASE NARS"/>
    <property type="match status" value="1"/>
</dbReference>
<evidence type="ECO:0000256" key="19">
    <source>
        <dbReference type="ARBA" id="ARBA00024827"/>
    </source>
</evidence>
<evidence type="ECO:0000256" key="12">
    <source>
        <dbReference type="ARBA" id="ARBA00022723"/>
    </source>
</evidence>
<dbReference type="InterPro" id="IPR050482">
    <property type="entry name" value="Sensor_HK_TwoCompSys"/>
</dbReference>
<dbReference type="InterPro" id="IPR003594">
    <property type="entry name" value="HATPase_dom"/>
</dbReference>
<evidence type="ECO:0000256" key="15">
    <source>
        <dbReference type="ARBA" id="ARBA00023004"/>
    </source>
</evidence>
<evidence type="ECO:0000256" key="20">
    <source>
        <dbReference type="ARBA" id="ARBA00030800"/>
    </source>
</evidence>
<comment type="function">
    <text evidence="19">Member of the two-component regulatory system NreB/NreC involved in the control of dissimilatory nitrate/nitrite reduction in response to oxygen. NreB functions as a direct oxygen sensor histidine kinase which is autophosphorylated, in the absence of oxygen, probably at the conserved histidine residue, and transfers its phosphate group probably to a conserved aspartate residue of NreC. NreB/NreC activates the expression of the nitrate (narGHJI) and nitrite (nir) reductase operons, as well as the putative nitrate transporter gene narT.</text>
</comment>
<keyword evidence="14" id="KW-1133">Transmembrane helix</keyword>
<dbReference type="SUPFAM" id="SSF55785">
    <property type="entry name" value="PYP-like sensor domain (PAS domain)"/>
    <property type="match status" value="2"/>
</dbReference>
<dbReference type="SMART" id="SM00387">
    <property type="entry name" value="HATPase_c"/>
    <property type="match status" value="1"/>
</dbReference>
<dbReference type="InterPro" id="IPR004358">
    <property type="entry name" value="Sig_transdc_His_kin-like_C"/>
</dbReference>
<dbReference type="InterPro" id="IPR013767">
    <property type="entry name" value="PAS_fold"/>
</dbReference>
<dbReference type="Pfam" id="PF02518">
    <property type="entry name" value="HATPase_c"/>
    <property type="match status" value="1"/>
</dbReference>
<keyword evidence="13 22" id="KW-0418">Kinase</keyword>
<evidence type="ECO:0000256" key="14">
    <source>
        <dbReference type="ARBA" id="ARBA00022989"/>
    </source>
</evidence>
<comment type="subcellular location">
    <subcellularLocation>
        <location evidence="4">Cell membrane</location>
        <topology evidence="4">Multi-pass membrane protein</topology>
    </subcellularLocation>
    <subcellularLocation>
        <location evidence="3">Cytoplasm</location>
    </subcellularLocation>
</comment>
<keyword evidence="23" id="KW-1185">Reference proteome</keyword>
<name>A0A4S1CAX0_9BACT</name>
<evidence type="ECO:0000256" key="2">
    <source>
        <dbReference type="ARBA" id="ARBA00001966"/>
    </source>
</evidence>
<dbReference type="NCBIfam" id="TIGR00229">
    <property type="entry name" value="sensory_box"/>
    <property type="match status" value="1"/>
</dbReference>
<sequence length="462" mass="51841">MSTNLFTSIVLNLTDGIYVIQEGKAIFLNDRFGAIFGYQSVEGLIGRDMYADVYPDRQSVDLFRHVHEQLLNGDRSTVSWGQPSARLDGSVFWIEVEARLIEVEGKPAIFGTFLDRTDCKLIGEAMHATQETLRLLLDAMEDRVYVVTDDYRIVYANRKMREGLLGDLEQDFCYQICRGQQTRCEDCCVDDGFFDSERPLHKEFYNEVTKLWYSVIELPVRMPGIEQRTKLAVARDITVRREAENKVRALTRKLLSVQEDERKHLSRELHDDLGQRLNAAKIIVDVLAEDLASSPGDAPARMRHLSEVLKDSVQSIRTICAGLRPSPLEKLGLVDAIRHDCDSFSTHHGVNVRVSAHGLEGVRLPHEGEITLYRVFQEALHNVVKHARASEVAISLVVSHPVLRMRITDNGRGFDPARAVPAGKGGLGLVGMAERVELLNGSFELTSRPGKGTRIAVEIPIA</sequence>
<comment type="catalytic activity">
    <reaction evidence="1">
        <text>ATP + protein L-histidine = ADP + protein N-phospho-L-histidine.</text>
        <dbReference type="EC" id="2.7.13.3"/>
    </reaction>
</comment>
<keyword evidence="18" id="KW-0472">Membrane</keyword>
<dbReference type="EMBL" id="SRSC01000005">
    <property type="protein sequence ID" value="TGU70283.1"/>
    <property type="molecule type" value="Genomic_DNA"/>
</dbReference>
<evidence type="ECO:0000259" key="21">
    <source>
        <dbReference type="PROSITE" id="PS50109"/>
    </source>
</evidence>
<dbReference type="InterPro" id="IPR011712">
    <property type="entry name" value="Sig_transdc_His_kin_sub3_dim/P"/>
</dbReference>
<dbReference type="Gene3D" id="1.20.5.1930">
    <property type="match status" value="1"/>
</dbReference>
<dbReference type="PANTHER" id="PTHR24421">
    <property type="entry name" value="NITRATE/NITRITE SENSOR PROTEIN NARX-RELATED"/>
    <property type="match status" value="1"/>
</dbReference>
<evidence type="ECO:0000256" key="5">
    <source>
        <dbReference type="ARBA" id="ARBA00012438"/>
    </source>
</evidence>
<dbReference type="EC" id="2.7.13.3" evidence="5"/>
<keyword evidence="15" id="KW-0408">Iron</keyword>
<evidence type="ECO:0000256" key="16">
    <source>
        <dbReference type="ARBA" id="ARBA00023012"/>
    </source>
</evidence>
<evidence type="ECO:0000256" key="1">
    <source>
        <dbReference type="ARBA" id="ARBA00000085"/>
    </source>
</evidence>
<keyword evidence="12" id="KW-0479">Metal-binding</keyword>
<dbReference type="Gene3D" id="3.30.450.20">
    <property type="entry name" value="PAS domain"/>
    <property type="match status" value="2"/>
</dbReference>
<dbReference type="GO" id="GO:0000155">
    <property type="term" value="F:phosphorelay sensor kinase activity"/>
    <property type="evidence" value="ECO:0007669"/>
    <property type="project" value="InterPro"/>
</dbReference>
<dbReference type="Gene3D" id="3.30.565.10">
    <property type="entry name" value="Histidine kinase-like ATPase, C-terminal domain"/>
    <property type="match status" value="1"/>
</dbReference>
<keyword evidence="16" id="KW-0902">Two-component regulatory system</keyword>
<dbReference type="GO" id="GO:0005737">
    <property type="term" value="C:cytoplasm"/>
    <property type="evidence" value="ECO:0007669"/>
    <property type="project" value="UniProtKB-SubCell"/>
</dbReference>
<evidence type="ECO:0000313" key="23">
    <source>
        <dbReference type="Proteomes" id="UP000306416"/>
    </source>
</evidence>
<dbReference type="GO" id="GO:0046872">
    <property type="term" value="F:metal ion binding"/>
    <property type="evidence" value="ECO:0007669"/>
    <property type="project" value="UniProtKB-KW"/>
</dbReference>
<accession>A0A4S1CAX0</accession>
<dbReference type="Pfam" id="PF07730">
    <property type="entry name" value="HisKA_3"/>
    <property type="match status" value="1"/>
</dbReference>
<evidence type="ECO:0000256" key="18">
    <source>
        <dbReference type="ARBA" id="ARBA00023136"/>
    </source>
</evidence>
<comment type="cofactor">
    <cofactor evidence="2">
        <name>[4Fe-4S] cluster</name>
        <dbReference type="ChEBI" id="CHEBI:49883"/>
    </cofactor>
</comment>
<protein>
    <recommendedName>
        <fullName evidence="6">Oxygen sensor histidine kinase NreB</fullName>
        <ecNumber evidence="5">2.7.13.3</ecNumber>
    </recommendedName>
    <alternativeName>
        <fullName evidence="20">Nitrogen regulation protein B</fullName>
    </alternativeName>
</protein>
<reference evidence="22 23" key="1">
    <citation type="submission" date="2019-04" db="EMBL/GenBank/DDBJ databases">
        <title>Geobacter oryzae sp. nov., ferric-reducing bacteria isolated from paddy soil.</title>
        <authorList>
            <person name="Xu Z."/>
            <person name="Masuda Y."/>
            <person name="Itoh H."/>
            <person name="Senoo K."/>
        </authorList>
    </citation>
    <scope>NUCLEOTIDE SEQUENCE [LARGE SCALE GENOMIC DNA]</scope>
    <source>
        <strain evidence="22 23">Red111</strain>
    </source>
</reference>
<evidence type="ECO:0000256" key="8">
    <source>
        <dbReference type="ARBA" id="ARBA00022485"/>
    </source>
</evidence>
<proteinExistence type="predicted"/>
<keyword evidence="11" id="KW-0812">Transmembrane</keyword>
<evidence type="ECO:0000256" key="11">
    <source>
        <dbReference type="ARBA" id="ARBA00022692"/>
    </source>
</evidence>
<dbReference type="GO" id="GO:0046983">
    <property type="term" value="F:protein dimerization activity"/>
    <property type="evidence" value="ECO:0007669"/>
    <property type="project" value="InterPro"/>
</dbReference>
<dbReference type="AlphaFoldDB" id="A0A4S1CAX0"/>
<evidence type="ECO:0000256" key="4">
    <source>
        <dbReference type="ARBA" id="ARBA00004651"/>
    </source>
</evidence>
<dbReference type="InterPro" id="IPR005467">
    <property type="entry name" value="His_kinase_dom"/>
</dbReference>
<evidence type="ECO:0000256" key="3">
    <source>
        <dbReference type="ARBA" id="ARBA00004496"/>
    </source>
</evidence>
<evidence type="ECO:0000256" key="13">
    <source>
        <dbReference type="ARBA" id="ARBA00022777"/>
    </source>
</evidence>
<dbReference type="CDD" id="cd16917">
    <property type="entry name" value="HATPase_UhpB-NarQ-NarX-like"/>
    <property type="match status" value="1"/>
</dbReference>
<feature type="domain" description="Histidine kinase" evidence="21">
    <location>
        <begin position="264"/>
        <end position="462"/>
    </location>
</feature>
<dbReference type="GO" id="GO:0005886">
    <property type="term" value="C:plasma membrane"/>
    <property type="evidence" value="ECO:0007669"/>
    <property type="project" value="UniProtKB-SubCell"/>
</dbReference>
<evidence type="ECO:0000256" key="9">
    <source>
        <dbReference type="ARBA" id="ARBA00022490"/>
    </source>
</evidence>
<evidence type="ECO:0000256" key="10">
    <source>
        <dbReference type="ARBA" id="ARBA00022679"/>
    </source>
</evidence>
<dbReference type="SMART" id="SM00091">
    <property type="entry name" value="PAS"/>
    <property type="match status" value="2"/>
</dbReference>
<dbReference type="Proteomes" id="UP000306416">
    <property type="component" value="Unassembled WGS sequence"/>
</dbReference>
<dbReference type="RefSeq" id="WP_135872686.1">
    <property type="nucleotide sequence ID" value="NZ_SRSC01000005.1"/>
</dbReference>
<gene>
    <name evidence="22" type="ORF">E4633_18995</name>
</gene>
<evidence type="ECO:0000256" key="6">
    <source>
        <dbReference type="ARBA" id="ARBA00017322"/>
    </source>
</evidence>
<dbReference type="SUPFAM" id="SSF55874">
    <property type="entry name" value="ATPase domain of HSP90 chaperone/DNA topoisomerase II/histidine kinase"/>
    <property type="match status" value="1"/>
</dbReference>
<keyword evidence="17" id="KW-0411">Iron-sulfur</keyword>
<evidence type="ECO:0000256" key="17">
    <source>
        <dbReference type="ARBA" id="ARBA00023014"/>
    </source>
</evidence>
<dbReference type="Pfam" id="PF00989">
    <property type="entry name" value="PAS"/>
    <property type="match status" value="1"/>
</dbReference>
<dbReference type="GO" id="GO:0051539">
    <property type="term" value="F:4 iron, 4 sulfur cluster binding"/>
    <property type="evidence" value="ECO:0007669"/>
    <property type="project" value="UniProtKB-KW"/>
</dbReference>
<dbReference type="InterPro" id="IPR035965">
    <property type="entry name" value="PAS-like_dom_sf"/>
</dbReference>
<keyword evidence="8" id="KW-0004">4Fe-4S</keyword>
<dbReference type="PRINTS" id="PR00344">
    <property type="entry name" value="BCTRLSENSOR"/>
</dbReference>